<dbReference type="OrthoDB" id="9110098at2"/>
<evidence type="ECO:0000313" key="2">
    <source>
        <dbReference type="Proteomes" id="UP000199706"/>
    </source>
</evidence>
<gene>
    <name evidence="1" type="ORF">SAMN05216466_104162</name>
</gene>
<dbReference type="RefSeq" id="WP_090684314.1">
    <property type="nucleotide sequence ID" value="NZ_CADERL010000006.1"/>
</dbReference>
<sequence>MAAVNLPLSGPVTQAISPFMPYFPMLGSQVGSYTVNLGNSSNPAVEKAALDVASYGKQLGRIEDVLLLLLQHLSIEGRDTKEKEAIAALQKMEVATDVLPKLRRMLEDIADEKKRHAHG</sequence>
<protein>
    <submittedName>
        <fullName evidence="1">Uncharacterized protein</fullName>
    </submittedName>
</protein>
<proteinExistence type="predicted"/>
<dbReference type="AlphaFoldDB" id="A0A1G7VP26"/>
<dbReference type="EMBL" id="FNCJ01000004">
    <property type="protein sequence ID" value="SDG61572.1"/>
    <property type="molecule type" value="Genomic_DNA"/>
</dbReference>
<reference evidence="1 2" key="1">
    <citation type="submission" date="2016-10" db="EMBL/GenBank/DDBJ databases">
        <authorList>
            <person name="de Groot N.N."/>
        </authorList>
    </citation>
    <scope>NUCLEOTIDE SEQUENCE [LARGE SCALE GENOMIC DNA]</scope>
    <source>
        <strain evidence="1 2">LMG 2247</strain>
    </source>
</reference>
<organism evidence="1 2">
    <name type="scientific">Paraburkholderia phenazinium</name>
    <dbReference type="NCBI Taxonomy" id="60549"/>
    <lineage>
        <taxon>Bacteria</taxon>
        <taxon>Pseudomonadati</taxon>
        <taxon>Pseudomonadota</taxon>
        <taxon>Betaproteobacteria</taxon>
        <taxon>Burkholderiales</taxon>
        <taxon>Burkholderiaceae</taxon>
        <taxon>Paraburkholderia</taxon>
    </lineage>
</organism>
<evidence type="ECO:0000313" key="1">
    <source>
        <dbReference type="EMBL" id="SDG61572.1"/>
    </source>
</evidence>
<accession>A0A1G7VP26</accession>
<dbReference type="Proteomes" id="UP000199706">
    <property type="component" value="Unassembled WGS sequence"/>
</dbReference>
<name>A0A1G7VP26_9BURK</name>